<keyword evidence="2 6" id="KW-0812">Transmembrane</keyword>
<evidence type="ECO:0000256" key="4">
    <source>
        <dbReference type="ARBA" id="ARBA00023136"/>
    </source>
</evidence>
<feature type="transmembrane region" description="Helical" evidence="6">
    <location>
        <begin position="580"/>
        <end position="600"/>
    </location>
</feature>
<evidence type="ECO:0000259" key="7">
    <source>
        <dbReference type="PROSITE" id="PS50850"/>
    </source>
</evidence>
<dbReference type="OrthoDB" id="6770063at2759"/>
<feature type="transmembrane region" description="Helical" evidence="6">
    <location>
        <begin position="261"/>
        <end position="280"/>
    </location>
</feature>
<feature type="transmembrane region" description="Helical" evidence="6">
    <location>
        <begin position="612"/>
        <end position="636"/>
    </location>
</feature>
<accession>A0A0P1BTR1</accession>
<proteinExistence type="predicted"/>
<feature type="transmembrane region" description="Helical" evidence="6">
    <location>
        <begin position="461"/>
        <end position="488"/>
    </location>
</feature>
<dbReference type="Proteomes" id="UP000054845">
    <property type="component" value="Unassembled WGS sequence"/>
</dbReference>
<feature type="compositionally biased region" description="Polar residues" evidence="5">
    <location>
        <begin position="111"/>
        <end position="121"/>
    </location>
</feature>
<dbReference type="InterPro" id="IPR020846">
    <property type="entry name" value="MFS_dom"/>
</dbReference>
<feature type="compositionally biased region" description="Basic and acidic residues" evidence="5">
    <location>
        <begin position="46"/>
        <end position="59"/>
    </location>
</feature>
<dbReference type="EMBL" id="CCYA01000389">
    <property type="protein sequence ID" value="CEH19460.1"/>
    <property type="molecule type" value="Genomic_DNA"/>
</dbReference>
<sequence>MDPTYHEASDSASPPATPNPARLRNTSAPPRMKLPHGLAPLSQLDDASRSASYRDERRPSQPNASTASSESGGLLTSPDDRSRKPSNQSSSVSFAPLPITRQPSPDDKESLTVTATASPTSKDLKKGAGLDEDELKKADGTLLAFKNSTSGARRGSAATMLSVGSVGERMAACNQSNNYNDTLGAYGAGSSSLNSDPITPSRTPLVTELAEGTDPLKWSLRFKCWATAVYCLMILSTTYGSSSYAASAITVEREWGLSRPLATSGTSLWVLGFAVGPLLFGPTSEVVGRRPVYLVSFALLTIANIVACVAPDIEVLLAMRFIGGCMGSSALNNVAASISDMVRVRDRLRYLTMYRIVSFGGPTLGPLVGTFLNQASWRWNLAVLPFFSFTTLVLYAATVPESHRVTIARKQLEQRQKEHEKEVEKLCEEGKMTRSTGDRSKRELGGPSLMQRYKTALSMPFVLLFTEPIVGIVCIYTALLYGLLYGIIAAFPLVWQDIRGRSPEYASTVFLTLLGGFCLGAGLIGCWLQDKSYKRQYDAGEVTPESRIGPATWASFCVPVGLFVFGWTAPYDKLVGNLDIHWAVPCIALVIFAFGMQVVFNSWLSYLGDAYAPVAASAMAAATFSRSLLGAAFPLFLRQWMLAWSVQIVFSILGGLSILLSFGGLLFVRY</sequence>
<feature type="transmembrane region" description="Helical" evidence="6">
    <location>
        <begin position="292"/>
        <end position="310"/>
    </location>
</feature>
<dbReference type="STRING" id="401625.A0A0P1BTR1"/>
<organism evidence="8 9">
    <name type="scientific">Ceraceosorus bombacis</name>
    <dbReference type="NCBI Taxonomy" id="401625"/>
    <lineage>
        <taxon>Eukaryota</taxon>
        <taxon>Fungi</taxon>
        <taxon>Dikarya</taxon>
        <taxon>Basidiomycota</taxon>
        <taxon>Ustilaginomycotina</taxon>
        <taxon>Exobasidiomycetes</taxon>
        <taxon>Ceraceosorales</taxon>
        <taxon>Ceraceosoraceae</taxon>
        <taxon>Ceraceosorus</taxon>
    </lineage>
</organism>
<evidence type="ECO:0000256" key="5">
    <source>
        <dbReference type="SAM" id="MobiDB-lite"/>
    </source>
</evidence>
<dbReference type="PANTHER" id="PTHR23502:SF184">
    <property type="entry name" value="MAJOR FACILITATOR SUPERFAMILY (MFS) PROFILE DOMAIN-CONTAINING PROTEIN"/>
    <property type="match status" value="1"/>
</dbReference>
<feature type="compositionally biased region" description="Polar residues" evidence="5">
    <location>
        <begin position="60"/>
        <end position="71"/>
    </location>
</feature>
<keyword evidence="3 6" id="KW-1133">Transmembrane helix</keyword>
<dbReference type="Pfam" id="PF07690">
    <property type="entry name" value="MFS_1"/>
    <property type="match status" value="1"/>
</dbReference>
<feature type="transmembrane region" description="Helical" evidence="6">
    <location>
        <begin position="642"/>
        <end position="668"/>
    </location>
</feature>
<evidence type="ECO:0000313" key="8">
    <source>
        <dbReference type="EMBL" id="CEH19460.1"/>
    </source>
</evidence>
<feature type="region of interest" description="Disordered" evidence="5">
    <location>
        <begin position="1"/>
        <end position="129"/>
    </location>
</feature>
<feature type="transmembrane region" description="Helical" evidence="6">
    <location>
        <begin position="548"/>
        <end position="568"/>
    </location>
</feature>
<feature type="transmembrane region" description="Helical" evidence="6">
    <location>
        <begin position="353"/>
        <end position="373"/>
    </location>
</feature>
<feature type="domain" description="Major facilitator superfamily (MFS) profile" evidence="7">
    <location>
        <begin position="226"/>
        <end position="670"/>
    </location>
</feature>
<evidence type="ECO:0000313" key="9">
    <source>
        <dbReference type="Proteomes" id="UP000054845"/>
    </source>
</evidence>
<dbReference type="PANTHER" id="PTHR23502">
    <property type="entry name" value="MAJOR FACILITATOR SUPERFAMILY"/>
    <property type="match status" value="1"/>
</dbReference>
<dbReference type="AlphaFoldDB" id="A0A0P1BTR1"/>
<dbReference type="InterPro" id="IPR036259">
    <property type="entry name" value="MFS_trans_sf"/>
</dbReference>
<evidence type="ECO:0000256" key="6">
    <source>
        <dbReference type="SAM" id="Phobius"/>
    </source>
</evidence>
<evidence type="ECO:0000256" key="1">
    <source>
        <dbReference type="ARBA" id="ARBA00004141"/>
    </source>
</evidence>
<dbReference type="GO" id="GO:0005886">
    <property type="term" value="C:plasma membrane"/>
    <property type="evidence" value="ECO:0007669"/>
    <property type="project" value="TreeGrafter"/>
</dbReference>
<keyword evidence="4 6" id="KW-0472">Membrane</keyword>
<evidence type="ECO:0000256" key="3">
    <source>
        <dbReference type="ARBA" id="ARBA00022989"/>
    </source>
</evidence>
<name>A0A0P1BTR1_9BASI</name>
<feature type="transmembrane region" description="Helical" evidence="6">
    <location>
        <begin position="225"/>
        <end position="249"/>
    </location>
</feature>
<protein>
    <submittedName>
        <fullName evidence="8">Synaptic vesicle transporter SVOP and related transporters (Major facilitator superfamily)</fullName>
    </submittedName>
</protein>
<feature type="transmembrane region" description="Helical" evidence="6">
    <location>
        <begin position="508"/>
        <end position="528"/>
    </location>
</feature>
<dbReference type="GO" id="GO:0022857">
    <property type="term" value="F:transmembrane transporter activity"/>
    <property type="evidence" value="ECO:0007669"/>
    <property type="project" value="InterPro"/>
</dbReference>
<dbReference type="SUPFAM" id="SSF103473">
    <property type="entry name" value="MFS general substrate transporter"/>
    <property type="match status" value="1"/>
</dbReference>
<dbReference type="PROSITE" id="PS50850">
    <property type="entry name" value="MFS"/>
    <property type="match status" value="1"/>
</dbReference>
<evidence type="ECO:0000256" key="2">
    <source>
        <dbReference type="ARBA" id="ARBA00022692"/>
    </source>
</evidence>
<feature type="transmembrane region" description="Helical" evidence="6">
    <location>
        <begin position="379"/>
        <end position="399"/>
    </location>
</feature>
<reference evidence="8 9" key="1">
    <citation type="submission" date="2014-09" db="EMBL/GenBank/DDBJ databases">
        <authorList>
            <person name="Magalhaes I.L.F."/>
            <person name="Oliveira U."/>
            <person name="Santos F.R."/>
            <person name="Vidigal T.H.D.A."/>
            <person name="Brescovit A.D."/>
            <person name="Santos A.J."/>
        </authorList>
    </citation>
    <scope>NUCLEOTIDE SEQUENCE [LARGE SCALE GENOMIC DNA]</scope>
</reference>
<keyword evidence="9" id="KW-1185">Reference proteome</keyword>
<dbReference type="Gene3D" id="1.20.1250.20">
    <property type="entry name" value="MFS general substrate transporter like domains"/>
    <property type="match status" value="1"/>
</dbReference>
<comment type="subcellular location">
    <subcellularLocation>
        <location evidence="1">Membrane</location>
        <topology evidence="1">Multi-pass membrane protein</topology>
    </subcellularLocation>
</comment>
<dbReference type="InterPro" id="IPR011701">
    <property type="entry name" value="MFS"/>
</dbReference>